<dbReference type="InterPro" id="IPR051934">
    <property type="entry name" value="Phage_Tail_Fiber_Structural"/>
</dbReference>
<evidence type="ECO:0000256" key="2">
    <source>
        <dbReference type="ARBA" id="ARBA00022581"/>
    </source>
</evidence>
<feature type="non-terminal residue" evidence="3">
    <location>
        <position position="1"/>
    </location>
</feature>
<protein>
    <recommendedName>
        <fullName evidence="4">Phage tail protein</fullName>
    </recommendedName>
</protein>
<dbReference type="InterPro" id="IPR005068">
    <property type="entry name" value="Phage_lambda_Stf-r2"/>
</dbReference>
<keyword evidence="2" id="KW-0945">Host-virus interaction</keyword>
<dbReference type="GO" id="GO:0046718">
    <property type="term" value="P:symbiont entry into host cell"/>
    <property type="evidence" value="ECO:0007669"/>
    <property type="project" value="InterPro"/>
</dbReference>
<dbReference type="GO" id="GO:0019062">
    <property type="term" value="P:virion attachment to host cell"/>
    <property type="evidence" value="ECO:0007669"/>
    <property type="project" value="InterPro"/>
</dbReference>
<gene>
    <name evidence="3" type="ORF">EL06_28435</name>
</gene>
<evidence type="ECO:0000313" key="3">
    <source>
        <dbReference type="EMBL" id="MIE73175.1"/>
    </source>
</evidence>
<sequence length="206" mass="21281">ETVNQAAGAMQKSQNGEDIPDTALFRQSIGVYDASTSQKGLVRLNGGVTDNDNTLAATSAAVKIAYDAAVSKWSAVDATTSRKGIVQLSSATDSTSTTQAATPSAVKSAYDLANRKWTPVDGTTSQKGIVRLNGGVTNADDTMAATSGAVKIAYDAATAPALGKGQTLQDLRGSRSIDATYTNSTGFPIAVYVRIAGGLQQIYTFM</sequence>
<reference evidence="3" key="1">
    <citation type="submission" date="2018-08" db="EMBL/GenBank/DDBJ databases">
        <authorList>
            <consortium name="GenomeTrakr network: Whole genome sequencing for foodborne pathogen traceback"/>
        </authorList>
    </citation>
    <scope>NUCLEOTIDE SEQUENCE [LARGE SCALE GENOMIC DNA]</scope>
    <source>
        <strain evidence="3">FMA0132</strain>
    </source>
</reference>
<comment type="caution">
    <text evidence="3">The sequence shown here is derived from an EMBL/GenBank/DDBJ whole genome shotgun (WGS) entry which is preliminary data.</text>
</comment>
<comment type="subcellular location">
    <subcellularLocation>
        <location evidence="1">Virion</location>
    </subcellularLocation>
</comment>
<dbReference type="Proteomes" id="UP000885362">
    <property type="component" value="Unassembled WGS sequence"/>
</dbReference>
<dbReference type="AlphaFoldDB" id="A0A6C8Y5C4"/>
<accession>A0A6C8Y5C4</accession>
<evidence type="ECO:0008006" key="4">
    <source>
        <dbReference type="Google" id="ProtNLM"/>
    </source>
</evidence>
<name>A0A6C8Y5C4_SALDZ</name>
<organism evidence="3">
    <name type="scientific">Salmonella diarizonae</name>
    <dbReference type="NCBI Taxonomy" id="59204"/>
    <lineage>
        <taxon>Bacteria</taxon>
        <taxon>Pseudomonadati</taxon>
        <taxon>Pseudomonadota</taxon>
        <taxon>Gammaproteobacteria</taxon>
        <taxon>Enterobacterales</taxon>
        <taxon>Enterobacteriaceae</taxon>
        <taxon>Salmonella</taxon>
    </lineage>
</organism>
<proteinExistence type="predicted"/>
<dbReference type="EMBL" id="RSHK01000086">
    <property type="protein sequence ID" value="MIE73175.1"/>
    <property type="molecule type" value="Genomic_DNA"/>
</dbReference>
<dbReference type="PANTHER" id="PTHR35191">
    <property type="entry name" value="PROPHAGE SIDE TAIL FIBER PROTEIN HOMOLOG STFQ-RELATED"/>
    <property type="match status" value="1"/>
</dbReference>
<dbReference type="PANTHER" id="PTHR35191:SF1">
    <property type="entry name" value="PROPHAGE SIDE TAIL FIBER PROTEIN HOMOLOG STFQ-RELATED"/>
    <property type="match status" value="1"/>
</dbReference>
<evidence type="ECO:0000256" key="1">
    <source>
        <dbReference type="ARBA" id="ARBA00004328"/>
    </source>
</evidence>
<dbReference type="Pfam" id="PF03406">
    <property type="entry name" value="Phage_fiber_2"/>
    <property type="match status" value="3"/>
</dbReference>